<dbReference type="EMBL" id="ACEC01000066">
    <property type="protein sequence ID" value="EEG30331.1"/>
    <property type="molecule type" value="Genomic_DNA"/>
</dbReference>
<accession>C0EDY3</accession>
<evidence type="ECO:0000313" key="2">
    <source>
        <dbReference type="Proteomes" id="UP000003340"/>
    </source>
</evidence>
<keyword evidence="2" id="KW-1185">Reference proteome</keyword>
<organism evidence="1 2">
    <name type="scientific">[Clostridium] methylpentosum DSM 5476</name>
    <dbReference type="NCBI Taxonomy" id="537013"/>
    <lineage>
        <taxon>Bacteria</taxon>
        <taxon>Bacillati</taxon>
        <taxon>Bacillota</taxon>
        <taxon>Clostridia</taxon>
        <taxon>Eubacteriales</taxon>
        <taxon>Oscillospiraceae</taxon>
        <taxon>Oscillospiraceae incertae sedis</taxon>
    </lineage>
</organism>
<gene>
    <name evidence="1" type="ORF">CLOSTMETH_02062</name>
</gene>
<reference evidence="1 2" key="2">
    <citation type="submission" date="2009-02" db="EMBL/GenBank/DDBJ databases">
        <title>Draft genome sequence of Clostridium methylpentosum (DSM 5476).</title>
        <authorList>
            <person name="Sudarsanam P."/>
            <person name="Ley R."/>
            <person name="Guruge J."/>
            <person name="Turnbaugh P.J."/>
            <person name="Mahowald M."/>
            <person name="Liep D."/>
            <person name="Gordon J."/>
        </authorList>
    </citation>
    <scope>NUCLEOTIDE SEQUENCE [LARGE SCALE GENOMIC DNA]</scope>
    <source>
        <strain evidence="1 2">DSM 5476</strain>
    </source>
</reference>
<dbReference type="AlphaFoldDB" id="C0EDY3"/>
<dbReference type="STRING" id="537013.CLOSTMETH_02062"/>
<comment type="caution">
    <text evidence="1">The sequence shown here is derived from an EMBL/GenBank/DDBJ whole genome shotgun (WGS) entry which is preliminary data.</text>
</comment>
<evidence type="ECO:0000313" key="1">
    <source>
        <dbReference type="EMBL" id="EEG30331.1"/>
    </source>
</evidence>
<dbReference type="Proteomes" id="UP000003340">
    <property type="component" value="Unassembled WGS sequence"/>
</dbReference>
<name>C0EDY3_9FIRM</name>
<reference evidence="1 2" key="1">
    <citation type="submission" date="2009-01" db="EMBL/GenBank/DDBJ databases">
        <authorList>
            <person name="Fulton L."/>
            <person name="Clifton S."/>
            <person name="Fulton B."/>
            <person name="Xu J."/>
            <person name="Minx P."/>
            <person name="Pepin K.H."/>
            <person name="Johnson M."/>
            <person name="Bhonagiri V."/>
            <person name="Nash W.E."/>
            <person name="Mardis E.R."/>
            <person name="Wilson R.K."/>
        </authorList>
    </citation>
    <scope>NUCLEOTIDE SEQUENCE [LARGE SCALE GENOMIC DNA]</scope>
    <source>
        <strain evidence="1 2">DSM 5476</strain>
    </source>
</reference>
<proteinExistence type="predicted"/>
<protein>
    <submittedName>
        <fullName evidence="1">Uncharacterized protein</fullName>
    </submittedName>
</protein>
<sequence length="42" mass="4520">MNSCSYDIIKSKEMNCGYFASLCGLFAFLLSPCLFSGQSSGV</sequence>
<dbReference type="HOGENOM" id="CLU_3249594_0_0_9"/>